<sequence length="86" mass="9805">MEAQEHFVLLKKYGMQHRRHSNSLLHDSSQAESIVIEYCCTITHIGNNLIFMKKSNGSDLKTTIHSSGGEKDKNYKILAELNKDLD</sequence>
<proteinExistence type="predicted"/>
<gene>
    <name evidence="1" type="ORF">CR513_11035</name>
</gene>
<keyword evidence="2" id="KW-1185">Reference proteome</keyword>
<evidence type="ECO:0000313" key="2">
    <source>
        <dbReference type="Proteomes" id="UP000257109"/>
    </source>
</evidence>
<comment type="caution">
    <text evidence="1">The sequence shown here is derived from an EMBL/GenBank/DDBJ whole genome shotgun (WGS) entry which is preliminary data.</text>
</comment>
<name>A0A371HQV9_MUCPR</name>
<reference evidence="1" key="1">
    <citation type="submission" date="2018-05" db="EMBL/GenBank/DDBJ databases">
        <title>Draft genome of Mucuna pruriens seed.</title>
        <authorList>
            <person name="Nnadi N.E."/>
            <person name="Vos R."/>
            <person name="Hasami M.H."/>
            <person name="Devisetty U.K."/>
            <person name="Aguiy J.C."/>
        </authorList>
    </citation>
    <scope>NUCLEOTIDE SEQUENCE [LARGE SCALE GENOMIC DNA]</scope>
    <source>
        <strain evidence="1">JCA_2017</strain>
    </source>
</reference>
<evidence type="ECO:0000313" key="1">
    <source>
        <dbReference type="EMBL" id="RDY05162.1"/>
    </source>
</evidence>
<protein>
    <submittedName>
        <fullName evidence="1">Uncharacterized protein</fullName>
    </submittedName>
</protein>
<feature type="non-terminal residue" evidence="1">
    <location>
        <position position="1"/>
    </location>
</feature>
<dbReference type="AlphaFoldDB" id="A0A371HQV9"/>
<dbReference type="Proteomes" id="UP000257109">
    <property type="component" value="Unassembled WGS sequence"/>
</dbReference>
<accession>A0A371HQV9</accession>
<organism evidence="1 2">
    <name type="scientific">Mucuna pruriens</name>
    <name type="common">Velvet bean</name>
    <name type="synonym">Dolichos pruriens</name>
    <dbReference type="NCBI Taxonomy" id="157652"/>
    <lineage>
        <taxon>Eukaryota</taxon>
        <taxon>Viridiplantae</taxon>
        <taxon>Streptophyta</taxon>
        <taxon>Embryophyta</taxon>
        <taxon>Tracheophyta</taxon>
        <taxon>Spermatophyta</taxon>
        <taxon>Magnoliopsida</taxon>
        <taxon>eudicotyledons</taxon>
        <taxon>Gunneridae</taxon>
        <taxon>Pentapetalae</taxon>
        <taxon>rosids</taxon>
        <taxon>fabids</taxon>
        <taxon>Fabales</taxon>
        <taxon>Fabaceae</taxon>
        <taxon>Papilionoideae</taxon>
        <taxon>50 kb inversion clade</taxon>
        <taxon>NPAAA clade</taxon>
        <taxon>indigoferoid/millettioid clade</taxon>
        <taxon>Phaseoleae</taxon>
        <taxon>Mucuna</taxon>
    </lineage>
</organism>
<dbReference type="EMBL" id="QJKJ01001934">
    <property type="protein sequence ID" value="RDY05162.1"/>
    <property type="molecule type" value="Genomic_DNA"/>
</dbReference>